<evidence type="ECO:0000313" key="2">
    <source>
        <dbReference type="Proteomes" id="UP001266305"/>
    </source>
</evidence>
<keyword evidence="2" id="KW-1185">Reference proteome</keyword>
<sequence length="81" mass="8733">MGSWMGEMALAKGEPRATARMGISRRSLISRVGKRAKASVRRPNPPLAPFPILSRRCPGAVQAPDDPLTLPREGLAAWCVP</sequence>
<reference evidence="1 2" key="1">
    <citation type="submission" date="2023-05" db="EMBL/GenBank/DDBJ databases">
        <title>B98-5 Cell Line De Novo Hybrid Assembly: An Optical Mapping Approach.</title>
        <authorList>
            <person name="Kananen K."/>
            <person name="Auerbach J.A."/>
            <person name="Kautto E."/>
            <person name="Blachly J.S."/>
        </authorList>
    </citation>
    <scope>NUCLEOTIDE SEQUENCE [LARGE SCALE GENOMIC DNA]</scope>
    <source>
        <strain evidence="1">B95-8</strain>
        <tissue evidence="1">Cell line</tissue>
    </source>
</reference>
<name>A0ABQ9VPK5_SAGOE</name>
<gene>
    <name evidence="1" type="ORF">P7K49_010846</name>
</gene>
<protein>
    <submittedName>
        <fullName evidence="1">Uncharacterized protein</fullName>
    </submittedName>
</protein>
<organism evidence="1 2">
    <name type="scientific">Saguinus oedipus</name>
    <name type="common">Cotton-top tamarin</name>
    <name type="synonym">Oedipomidas oedipus</name>
    <dbReference type="NCBI Taxonomy" id="9490"/>
    <lineage>
        <taxon>Eukaryota</taxon>
        <taxon>Metazoa</taxon>
        <taxon>Chordata</taxon>
        <taxon>Craniata</taxon>
        <taxon>Vertebrata</taxon>
        <taxon>Euteleostomi</taxon>
        <taxon>Mammalia</taxon>
        <taxon>Eutheria</taxon>
        <taxon>Euarchontoglires</taxon>
        <taxon>Primates</taxon>
        <taxon>Haplorrhini</taxon>
        <taxon>Platyrrhini</taxon>
        <taxon>Cebidae</taxon>
        <taxon>Callitrichinae</taxon>
        <taxon>Saguinus</taxon>
    </lineage>
</organism>
<dbReference type="EMBL" id="JASSZA010000005">
    <property type="protein sequence ID" value="KAK2111100.1"/>
    <property type="molecule type" value="Genomic_DNA"/>
</dbReference>
<evidence type="ECO:0000313" key="1">
    <source>
        <dbReference type="EMBL" id="KAK2111100.1"/>
    </source>
</evidence>
<accession>A0ABQ9VPK5</accession>
<comment type="caution">
    <text evidence="1">The sequence shown here is derived from an EMBL/GenBank/DDBJ whole genome shotgun (WGS) entry which is preliminary data.</text>
</comment>
<proteinExistence type="predicted"/>
<dbReference type="Proteomes" id="UP001266305">
    <property type="component" value="Unassembled WGS sequence"/>
</dbReference>